<dbReference type="EC" id="2.4.2.8" evidence="5 13"/>
<keyword evidence="11 13" id="KW-0547">Nucleotide-binding</keyword>
<comment type="subcellular location">
    <subcellularLocation>
        <location evidence="2 13">Cytoplasm</location>
    </subcellularLocation>
</comment>
<name>A0A8J4SMY5_9TREM</name>
<dbReference type="GO" id="GO:0004422">
    <property type="term" value="F:hypoxanthine phosphoribosyltransferase activity"/>
    <property type="evidence" value="ECO:0007669"/>
    <property type="project" value="InterPro"/>
</dbReference>
<dbReference type="Gene3D" id="3.40.50.2020">
    <property type="match status" value="1"/>
</dbReference>
<dbReference type="InterPro" id="IPR029057">
    <property type="entry name" value="PRTase-like"/>
</dbReference>
<dbReference type="InterPro" id="IPR050408">
    <property type="entry name" value="HGPRT"/>
</dbReference>
<evidence type="ECO:0000256" key="5">
    <source>
        <dbReference type="ARBA" id="ARBA00011895"/>
    </source>
</evidence>
<dbReference type="GO" id="GO:0032264">
    <property type="term" value="P:IMP salvage"/>
    <property type="evidence" value="ECO:0007669"/>
    <property type="project" value="UniProtKB-UniPathway"/>
</dbReference>
<keyword evidence="8 13" id="KW-0808">Transferase</keyword>
<dbReference type="SUPFAM" id="SSF53271">
    <property type="entry name" value="PRTase-like"/>
    <property type="match status" value="1"/>
</dbReference>
<sequence>MGDSVVDCPIVLCDDYPGFPVRHFCMAPRYENYVDYVLIPNGMVKDRIEKMALNIVTSFGNDNARSVTLLCVLKGGFRFLADLIHGLESTIRARGTSLPMSMDFARIKSYVNDKSVHEPIFTGLENPEQYRDKDILVVEDIIDTGKTMRSLLKYLESLSPRSVKVASLLLKRTPLSNGYRPDFTGFEIPDRFVVGYAFDYNDHFRDIHHICVINDEGKKKFAMPFGS</sequence>
<dbReference type="GO" id="GO:0006178">
    <property type="term" value="P:guanine salvage"/>
    <property type="evidence" value="ECO:0007669"/>
    <property type="project" value="TreeGrafter"/>
</dbReference>
<evidence type="ECO:0000256" key="12">
    <source>
        <dbReference type="ARBA" id="ARBA00022842"/>
    </source>
</evidence>
<dbReference type="GO" id="GO:0005829">
    <property type="term" value="C:cytosol"/>
    <property type="evidence" value="ECO:0007669"/>
    <property type="project" value="TreeGrafter"/>
</dbReference>
<dbReference type="PANTHER" id="PTHR43340:SF1">
    <property type="entry name" value="HYPOXANTHINE PHOSPHORIBOSYLTRANSFERASE"/>
    <property type="match status" value="1"/>
</dbReference>
<evidence type="ECO:0000313" key="16">
    <source>
        <dbReference type="Proteomes" id="UP000748531"/>
    </source>
</evidence>
<evidence type="ECO:0000256" key="13">
    <source>
        <dbReference type="RuleBase" id="RU364099"/>
    </source>
</evidence>
<dbReference type="PANTHER" id="PTHR43340">
    <property type="entry name" value="HYPOXANTHINE-GUANINE PHOSPHORIBOSYLTRANSFERASE"/>
    <property type="match status" value="1"/>
</dbReference>
<evidence type="ECO:0000256" key="6">
    <source>
        <dbReference type="ARBA" id="ARBA00022490"/>
    </source>
</evidence>
<keyword evidence="9 13" id="KW-0479">Metal-binding</keyword>
<dbReference type="UniPathway" id="UPA00591">
    <property type="reaction ID" value="UER00648"/>
</dbReference>
<evidence type="ECO:0000256" key="7">
    <source>
        <dbReference type="ARBA" id="ARBA00022676"/>
    </source>
</evidence>
<proteinExistence type="inferred from homology"/>
<organism evidence="15 16">
    <name type="scientific">Paragonimus heterotremus</name>
    <dbReference type="NCBI Taxonomy" id="100268"/>
    <lineage>
        <taxon>Eukaryota</taxon>
        <taxon>Metazoa</taxon>
        <taxon>Spiralia</taxon>
        <taxon>Lophotrochozoa</taxon>
        <taxon>Platyhelminthes</taxon>
        <taxon>Trematoda</taxon>
        <taxon>Digenea</taxon>
        <taxon>Plagiorchiida</taxon>
        <taxon>Troglotremata</taxon>
        <taxon>Troglotrematidae</taxon>
        <taxon>Paragonimus</taxon>
    </lineage>
</organism>
<dbReference type="NCBIfam" id="TIGR01203">
    <property type="entry name" value="HGPRTase"/>
    <property type="match status" value="1"/>
</dbReference>
<gene>
    <name evidence="15" type="ORF">PHET_07514</name>
</gene>
<dbReference type="GO" id="GO:0000287">
    <property type="term" value="F:magnesium ion binding"/>
    <property type="evidence" value="ECO:0007669"/>
    <property type="project" value="TreeGrafter"/>
</dbReference>
<dbReference type="CDD" id="cd06223">
    <property type="entry name" value="PRTases_typeI"/>
    <property type="match status" value="1"/>
</dbReference>
<dbReference type="GO" id="GO:0000166">
    <property type="term" value="F:nucleotide binding"/>
    <property type="evidence" value="ECO:0007669"/>
    <property type="project" value="UniProtKB-KW"/>
</dbReference>
<keyword evidence="16" id="KW-1185">Reference proteome</keyword>
<dbReference type="GO" id="GO:0032263">
    <property type="term" value="P:GMP salvage"/>
    <property type="evidence" value="ECO:0007669"/>
    <property type="project" value="TreeGrafter"/>
</dbReference>
<evidence type="ECO:0000256" key="2">
    <source>
        <dbReference type="ARBA" id="ARBA00004496"/>
    </source>
</evidence>
<keyword evidence="12 13" id="KW-0460">Magnesium</keyword>
<comment type="cofactor">
    <cofactor evidence="1 13">
        <name>Mg(2+)</name>
        <dbReference type="ChEBI" id="CHEBI:18420"/>
    </cofactor>
</comment>
<evidence type="ECO:0000256" key="3">
    <source>
        <dbReference type="ARBA" id="ARBA00004669"/>
    </source>
</evidence>
<evidence type="ECO:0000256" key="8">
    <source>
        <dbReference type="ARBA" id="ARBA00022679"/>
    </source>
</evidence>
<accession>A0A8J4SMY5</accession>
<dbReference type="GO" id="GO:0046100">
    <property type="term" value="P:hypoxanthine metabolic process"/>
    <property type="evidence" value="ECO:0007669"/>
    <property type="project" value="TreeGrafter"/>
</dbReference>
<comment type="catalytic activity">
    <reaction evidence="13">
        <text>IMP + diphosphate = hypoxanthine + 5-phospho-alpha-D-ribose 1-diphosphate</text>
        <dbReference type="Rhea" id="RHEA:17973"/>
        <dbReference type="ChEBI" id="CHEBI:17368"/>
        <dbReference type="ChEBI" id="CHEBI:33019"/>
        <dbReference type="ChEBI" id="CHEBI:58017"/>
        <dbReference type="ChEBI" id="CHEBI:58053"/>
        <dbReference type="EC" id="2.4.2.8"/>
    </reaction>
</comment>
<comment type="pathway">
    <text evidence="3 13">Purine metabolism; IMP biosynthesis via salvage pathway; IMP from hypoxanthine: step 1/1.</text>
</comment>
<keyword evidence="6 13" id="KW-0963">Cytoplasm</keyword>
<dbReference type="InterPro" id="IPR005904">
    <property type="entry name" value="Hxn_phspho_trans"/>
</dbReference>
<evidence type="ECO:0000313" key="15">
    <source>
        <dbReference type="EMBL" id="KAF5399465.1"/>
    </source>
</evidence>
<dbReference type="GO" id="GO:0006166">
    <property type="term" value="P:purine ribonucleoside salvage"/>
    <property type="evidence" value="ECO:0007669"/>
    <property type="project" value="UniProtKB-KW"/>
</dbReference>
<evidence type="ECO:0000256" key="9">
    <source>
        <dbReference type="ARBA" id="ARBA00022723"/>
    </source>
</evidence>
<comment type="similarity">
    <text evidence="4 13">Belongs to the purine/pyrimidine phosphoribosyltransferase family.</text>
</comment>
<comment type="caution">
    <text evidence="15">The sequence shown here is derived from an EMBL/GenBank/DDBJ whole genome shotgun (WGS) entry which is preliminary data.</text>
</comment>
<dbReference type="AlphaFoldDB" id="A0A8J4SMY5"/>
<dbReference type="Pfam" id="PF00156">
    <property type="entry name" value="Pribosyltran"/>
    <property type="match status" value="1"/>
</dbReference>
<dbReference type="InterPro" id="IPR000836">
    <property type="entry name" value="PRTase_dom"/>
</dbReference>
<evidence type="ECO:0000256" key="10">
    <source>
        <dbReference type="ARBA" id="ARBA00022726"/>
    </source>
</evidence>
<feature type="domain" description="Phosphoribosyltransferase" evidence="14">
    <location>
        <begin position="45"/>
        <end position="200"/>
    </location>
</feature>
<keyword evidence="7 13" id="KW-0328">Glycosyltransferase</keyword>
<evidence type="ECO:0000256" key="1">
    <source>
        <dbReference type="ARBA" id="ARBA00001946"/>
    </source>
</evidence>
<evidence type="ECO:0000256" key="4">
    <source>
        <dbReference type="ARBA" id="ARBA00008391"/>
    </source>
</evidence>
<keyword evidence="10 13" id="KW-0660">Purine salvage</keyword>
<evidence type="ECO:0000256" key="11">
    <source>
        <dbReference type="ARBA" id="ARBA00022741"/>
    </source>
</evidence>
<dbReference type="OrthoDB" id="9449045at2759"/>
<dbReference type="Proteomes" id="UP000748531">
    <property type="component" value="Unassembled WGS sequence"/>
</dbReference>
<dbReference type="FunFam" id="3.40.50.2020:FF:000053">
    <property type="entry name" value="Hypoxanthine phosphoribosyltransferase"/>
    <property type="match status" value="1"/>
</dbReference>
<evidence type="ECO:0000259" key="14">
    <source>
        <dbReference type="Pfam" id="PF00156"/>
    </source>
</evidence>
<reference evidence="15" key="1">
    <citation type="submission" date="2019-05" db="EMBL/GenBank/DDBJ databases">
        <title>Annotation for the trematode Paragonimus heterotremus.</title>
        <authorList>
            <person name="Choi Y.-J."/>
        </authorList>
    </citation>
    <scope>NUCLEOTIDE SEQUENCE</scope>
    <source>
        <strain evidence="15">LC</strain>
    </source>
</reference>
<protein>
    <recommendedName>
        <fullName evidence="5 13">Hypoxanthine phosphoribosyltransferase</fullName>
        <ecNumber evidence="5 13">2.4.2.8</ecNumber>
    </recommendedName>
</protein>
<dbReference type="EMBL" id="LUCH01004032">
    <property type="protein sequence ID" value="KAF5399465.1"/>
    <property type="molecule type" value="Genomic_DNA"/>
</dbReference>